<dbReference type="PANTHER" id="PTHR14969:SF13">
    <property type="entry name" value="AT30094P"/>
    <property type="match status" value="1"/>
</dbReference>
<feature type="transmembrane region" description="Helical" evidence="1">
    <location>
        <begin position="116"/>
        <end position="134"/>
    </location>
</feature>
<feature type="transmembrane region" description="Helical" evidence="1">
    <location>
        <begin position="77"/>
        <end position="96"/>
    </location>
</feature>
<evidence type="ECO:0000313" key="4">
    <source>
        <dbReference type="Proteomes" id="UP001141950"/>
    </source>
</evidence>
<evidence type="ECO:0000256" key="1">
    <source>
        <dbReference type="SAM" id="Phobius"/>
    </source>
</evidence>
<comment type="caution">
    <text evidence="3">The sequence shown here is derived from an EMBL/GenBank/DDBJ whole genome shotgun (WGS) entry which is preliminary data.</text>
</comment>
<keyword evidence="1" id="KW-0812">Transmembrane</keyword>
<organism evidence="3 4">
    <name type="scientific">Paenibacillus soyae</name>
    <dbReference type="NCBI Taxonomy" id="2969249"/>
    <lineage>
        <taxon>Bacteria</taxon>
        <taxon>Bacillati</taxon>
        <taxon>Bacillota</taxon>
        <taxon>Bacilli</taxon>
        <taxon>Bacillales</taxon>
        <taxon>Paenibacillaceae</taxon>
        <taxon>Paenibacillus</taxon>
    </lineage>
</organism>
<dbReference type="EMBL" id="JANIPJ010000002">
    <property type="protein sequence ID" value="MCR2802932.1"/>
    <property type="molecule type" value="Genomic_DNA"/>
</dbReference>
<dbReference type="InterPro" id="IPR000326">
    <property type="entry name" value="PAP2/HPO"/>
</dbReference>
<dbReference type="RefSeq" id="WP_257442811.1">
    <property type="nucleotide sequence ID" value="NZ_JANIPJ010000002.1"/>
</dbReference>
<dbReference type="Pfam" id="PF01569">
    <property type="entry name" value="PAP2"/>
    <property type="match status" value="1"/>
</dbReference>
<dbReference type="SUPFAM" id="SSF48317">
    <property type="entry name" value="Acid phosphatase/Vanadium-dependent haloperoxidase"/>
    <property type="match status" value="1"/>
</dbReference>
<evidence type="ECO:0000259" key="2">
    <source>
        <dbReference type="SMART" id="SM00014"/>
    </source>
</evidence>
<evidence type="ECO:0000313" key="3">
    <source>
        <dbReference type="EMBL" id="MCR2802932.1"/>
    </source>
</evidence>
<feature type="transmembrane region" description="Helical" evidence="1">
    <location>
        <begin position="46"/>
        <end position="70"/>
    </location>
</feature>
<sequence>MAAGIIGFVAAFLTLPEQGGHSLDREVQEWIGGLRSDGLTSVMELLSGIGSTVAIIVITLGAAGVFGYLFGWGYGGMFIGGVLGGFVINTILKNAIDRVRPEEAWGLSADGASFPSANAMLGFVIFGLMLIALWRETRWPGFAKGIIGVVAAALILFMGLCRVYFHVHYVSDILAGYSAGLAVLCATVIIADGIRRKKRG</sequence>
<feature type="transmembrane region" description="Helical" evidence="1">
    <location>
        <begin position="173"/>
        <end position="194"/>
    </location>
</feature>
<feature type="domain" description="Phosphatidic acid phosphatase type 2/haloperoxidase" evidence="2">
    <location>
        <begin position="74"/>
        <end position="188"/>
    </location>
</feature>
<gene>
    <name evidence="3" type="ORF">NQZ67_03465</name>
</gene>
<dbReference type="Proteomes" id="UP001141950">
    <property type="component" value="Unassembled WGS sequence"/>
</dbReference>
<reference evidence="3" key="1">
    <citation type="submission" date="2022-08" db="EMBL/GenBank/DDBJ databases">
        <title>The genomic sequence of strain Paenibacillus sp. SCIV0701.</title>
        <authorList>
            <person name="Zhao H."/>
        </authorList>
    </citation>
    <scope>NUCLEOTIDE SEQUENCE</scope>
    <source>
        <strain evidence="3">SCIV0701</strain>
    </source>
</reference>
<feature type="transmembrane region" description="Helical" evidence="1">
    <location>
        <begin position="146"/>
        <end position="167"/>
    </location>
</feature>
<dbReference type="Gene3D" id="1.20.144.10">
    <property type="entry name" value="Phosphatidic acid phosphatase type 2/haloperoxidase"/>
    <property type="match status" value="1"/>
</dbReference>
<keyword evidence="4" id="KW-1185">Reference proteome</keyword>
<keyword evidence="1" id="KW-1133">Transmembrane helix</keyword>
<proteinExistence type="predicted"/>
<dbReference type="AlphaFoldDB" id="A0A9X2MS17"/>
<keyword evidence="1" id="KW-0472">Membrane</keyword>
<accession>A0A9X2MS17</accession>
<dbReference type="InterPro" id="IPR036938">
    <property type="entry name" value="PAP2/HPO_sf"/>
</dbReference>
<dbReference type="PANTHER" id="PTHR14969">
    <property type="entry name" value="SPHINGOSINE-1-PHOSPHATE PHOSPHOHYDROLASE"/>
    <property type="match status" value="1"/>
</dbReference>
<dbReference type="CDD" id="cd03392">
    <property type="entry name" value="PAP2_like_2"/>
    <property type="match status" value="1"/>
</dbReference>
<name>A0A9X2MS17_9BACL</name>
<dbReference type="SMART" id="SM00014">
    <property type="entry name" value="acidPPc"/>
    <property type="match status" value="1"/>
</dbReference>
<protein>
    <submittedName>
        <fullName evidence="3">Phosphatase PAP2 family protein</fullName>
    </submittedName>
</protein>